<reference evidence="12 13" key="1">
    <citation type="journal article" date="2015" name="Proc. Natl. Acad. Sci. U.S.A.">
        <title>The resurrection genome of Boea hygrometrica: A blueprint for survival of dehydration.</title>
        <authorList>
            <person name="Xiao L."/>
            <person name="Yang G."/>
            <person name="Zhang L."/>
            <person name="Yang X."/>
            <person name="Zhao S."/>
            <person name="Ji Z."/>
            <person name="Zhou Q."/>
            <person name="Hu M."/>
            <person name="Wang Y."/>
            <person name="Chen M."/>
            <person name="Xu Y."/>
            <person name="Jin H."/>
            <person name="Xiao X."/>
            <person name="Hu G."/>
            <person name="Bao F."/>
            <person name="Hu Y."/>
            <person name="Wan P."/>
            <person name="Li L."/>
            <person name="Deng X."/>
            <person name="Kuang T."/>
            <person name="Xiang C."/>
            <person name="Zhu J.K."/>
            <person name="Oliver M.J."/>
            <person name="He Y."/>
        </authorList>
    </citation>
    <scope>NUCLEOTIDE SEQUENCE [LARGE SCALE GENOMIC DNA]</scope>
    <source>
        <strain evidence="13">cv. XS01</strain>
    </source>
</reference>
<feature type="domain" description="Protein HGH1 N-terminal" evidence="8">
    <location>
        <begin position="98"/>
        <end position="269"/>
    </location>
</feature>
<keyword evidence="7" id="KW-0539">Nucleus</keyword>
<dbReference type="GO" id="GO:0005664">
    <property type="term" value="C:nuclear origin of replication recognition complex"/>
    <property type="evidence" value="ECO:0007669"/>
    <property type="project" value="InterPro"/>
</dbReference>
<dbReference type="CDD" id="cd11583">
    <property type="entry name" value="Orc6_mid"/>
    <property type="match status" value="1"/>
</dbReference>
<name>A0A2Z7AP00_9LAMI</name>
<gene>
    <name evidence="12" type="ORF">F511_41026</name>
</gene>
<dbReference type="Pfam" id="PF04063">
    <property type="entry name" value="DUF383"/>
    <property type="match status" value="1"/>
</dbReference>
<sequence length="613" mass="68400">MATELEELLGFLSSSSPPIRKAAVGIVRDYTGSEDGLESLGKYSSVAFPSLALLLAENKEVSEPAAEALVNLSQNPSLAGKMVEMGIIKTSIDILYRKDCEITQLLIMLLVNLTQLDSGIEYLLQQGDEKMHGLYVMKLVRSFCTSSGEKGADLFEHVASILVNISQKEAGRKLLLDPKRGLFKQIIRQFDSSSSLRKKGISGTIRNCCFEADNRLQDLLLISEFLWPTLLLPVAGNKIYSEQDISKMPPELGSALSIERETVADPEIRVQSLDSIYLLILQEAGRRAFWSVNGPRILQVGYEYEENPQVMEAYERVGSLIDSNCLKMDMSDIARKLGLSESKQLIRKAAELRRLADIQFDSSIIGVGEVCKAIICLEISASRMEVMFDRQAAVKLSGMSEMAYNRSFNSMQNGIGLKNNLDIRELAIQFGCVMLIPYVRKGLSLYKDRFLASLPPSRRGSTDFSRPVFTAVAFYLSAKKHKLKVDRFKLIELAGTSESEFAGVLISMLDLCFDLFGTTKEKKDSKEIKGNRELLDALPNKRRVEDGGDYSEDGEPSAYKKRKLTERRDYDKWKSSVIQCNTSSKITGPNKRAKTKQSTLDFLKRLPKATADA</sequence>
<dbReference type="Pfam" id="PF04064">
    <property type="entry name" value="DUF384"/>
    <property type="match status" value="1"/>
</dbReference>
<feature type="domain" description="ORC6 first cyclin-like" evidence="10">
    <location>
        <begin position="330"/>
        <end position="418"/>
    </location>
</feature>
<comment type="similarity">
    <text evidence="3">Belongs to the ORC6 family.</text>
</comment>
<dbReference type="InterPro" id="IPR020529">
    <property type="entry name" value="ORC6_met/pln"/>
</dbReference>
<dbReference type="Proteomes" id="UP000250235">
    <property type="component" value="Unassembled WGS sequence"/>
</dbReference>
<evidence type="ECO:0000256" key="3">
    <source>
        <dbReference type="ARBA" id="ARBA00010840"/>
    </source>
</evidence>
<comment type="subcellular location">
    <subcellularLocation>
        <location evidence="1">Nucleus</location>
    </subcellularLocation>
</comment>
<evidence type="ECO:0000256" key="5">
    <source>
        <dbReference type="ARBA" id="ARBA00022705"/>
    </source>
</evidence>
<dbReference type="EMBL" id="KV015085">
    <property type="protein sequence ID" value="KZV20862.1"/>
    <property type="molecule type" value="Genomic_DNA"/>
</dbReference>
<dbReference type="SUPFAM" id="SSF48371">
    <property type="entry name" value="ARM repeat"/>
    <property type="match status" value="1"/>
</dbReference>
<dbReference type="InterPro" id="IPR007205">
    <property type="entry name" value="Protein_HGH1_N"/>
</dbReference>
<dbReference type="OrthoDB" id="338814at2759"/>
<dbReference type="AlphaFoldDB" id="A0A2Z7AP00"/>
<organism evidence="12 13">
    <name type="scientific">Dorcoceras hygrometricum</name>
    <dbReference type="NCBI Taxonomy" id="472368"/>
    <lineage>
        <taxon>Eukaryota</taxon>
        <taxon>Viridiplantae</taxon>
        <taxon>Streptophyta</taxon>
        <taxon>Embryophyta</taxon>
        <taxon>Tracheophyta</taxon>
        <taxon>Spermatophyta</taxon>
        <taxon>Magnoliopsida</taxon>
        <taxon>eudicotyledons</taxon>
        <taxon>Gunneridae</taxon>
        <taxon>Pentapetalae</taxon>
        <taxon>asterids</taxon>
        <taxon>lamiids</taxon>
        <taxon>Lamiales</taxon>
        <taxon>Gesneriaceae</taxon>
        <taxon>Didymocarpoideae</taxon>
        <taxon>Trichosporeae</taxon>
        <taxon>Loxocarpinae</taxon>
        <taxon>Dorcoceras</taxon>
    </lineage>
</organism>
<dbReference type="Pfam" id="PF21913">
    <property type="entry name" value="ORC6_2nd"/>
    <property type="match status" value="1"/>
</dbReference>
<evidence type="ECO:0000259" key="8">
    <source>
        <dbReference type="Pfam" id="PF04063"/>
    </source>
</evidence>
<dbReference type="PANTHER" id="PTHR13394:SF0">
    <property type="entry name" value="ORIGIN RECOGNITION COMPLEX SUBUNIT 6"/>
    <property type="match status" value="1"/>
</dbReference>
<dbReference type="Gene3D" id="1.10.472.10">
    <property type="entry name" value="Cyclin-like"/>
    <property type="match status" value="1"/>
</dbReference>
<evidence type="ECO:0000259" key="9">
    <source>
        <dbReference type="Pfam" id="PF04064"/>
    </source>
</evidence>
<dbReference type="InterPro" id="IPR054113">
    <property type="entry name" value="ORC6_cyclin-like_2nd"/>
</dbReference>
<proteinExistence type="inferred from homology"/>
<dbReference type="PANTHER" id="PTHR13394">
    <property type="entry name" value="ORIGIN RECOGNITION COMPLEX SUBUNIT 6"/>
    <property type="match status" value="1"/>
</dbReference>
<dbReference type="Gene3D" id="1.25.10.10">
    <property type="entry name" value="Leucine-rich Repeat Variant"/>
    <property type="match status" value="1"/>
</dbReference>
<dbReference type="Pfam" id="PF05460">
    <property type="entry name" value="ORC6"/>
    <property type="match status" value="1"/>
</dbReference>
<evidence type="ECO:0000313" key="12">
    <source>
        <dbReference type="EMBL" id="KZV20862.1"/>
    </source>
</evidence>
<evidence type="ECO:0000259" key="10">
    <source>
        <dbReference type="Pfam" id="PF05460"/>
    </source>
</evidence>
<keyword evidence="13" id="KW-1185">Reference proteome</keyword>
<evidence type="ECO:0000256" key="6">
    <source>
        <dbReference type="ARBA" id="ARBA00023125"/>
    </source>
</evidence>
<evidence type="ECO:0000259" key="11">
    <source>
        <dbReference type="Pfam" id="PF21913"/>
    </source>
</evidence>
<protein>
    <recommendedName>
        <fullName evidence="4">Protein HGH1 homolog</fullName>
    </recommendedName>
</protein>
<feature type="domain" description="ORC6 second cyclin-like" evidence="11">
    <location>
        <begin position="421"/>
        <end position="510"/>
    </location>
</feature>
<evidence type="ECO:0000256" key="2">
    <source>
        <dbReference type="ARBA" id="ARBA00006712"/>
    </source>
</evidence>
<evidence type="ECO:0000313" key="13">
    <source>
        <dbReference type="Proteomes" id="UP000250235"/>
    </source>
</evidence>
<evidence type="ECO:0000256" key="4">
    <source>
        <dbReference type="ARBA" id="ARBA00014076"/>
    </source>
</evidence>
<dbReference type="GO" id="GO:0003677">
    <property type="term" value="F:DNA binding"/>
    <property type="evidence" value="ECO:0007669"/>
    <property type="project" value="UniProtKB-KW"/>
</dbReference>
<evidence type="ECO:0000256" key="7">
    <source>
        <dbReference type="ARBA" id="ARBA00023242"/>
    </source>
</evidence>
<comment type="similarity">
    <text evidence="2">Belongs to the HGH1 family.</text>
</comment>
<keyword evidence="6" id="KW-0238">DNA-binding</keyword>
<dbReference type="InterPro" id="IPR008721">
    <property type="entry name" value="ORC6_cyclin_first"/>
</dbReference>
<dbReference type="InterPro" id="IPR016024">
    <property type="entry name" value="ARM-type_fold"/>
</dbReference>
<accession>A0A2Z7AP00</accession>
<keyword evidence="5" id="KW-0235">DNA replication</keyword>
<feature type="domain" description="Protein HGH1 C-terminal" evidence="9">
    <location>
        <begin position="275"/>
        <end position="321"/>
    </location>
</feature>
<dbReference type="InterPro" id="IPR011989">
    <property type="entry name" value="ARM-like"/>
</dbReference>
<dbReference type="InterPro" id="IPR007206">
    <property type="entry name" value="Protein_HGH1_C"/>
</dbReference>
<evidence type="ECO:0000256" key="1">
    <source>
        <dbReference type="ARBA" id="ARBA00004123"/>
    </source>
</evidence>
<dbReference type="GO" id="GO:0006270">
    <property type="term" value="P:DNA replication initiation"/>
    <property type="evidence" value="ECO:0007669"/>
    <property type="project" value="TreeGrafter"/>
</dbReference>